<gene>
    <name evidence="8" type="ORF">BC659_0943</name>
</gene>
<keyword evidence="5" id="KW-1133">Transmembrane helix</keyword>
<proteinExistence type="inferred from homology"/>
<dbReference type="Pfam" id="PF02472">
    <property type="entry name" value="ExbD"/>
    <property type="match status" value="1"/>
</dbReference>
<keyword evidence="6" id="KW-0472">Membrane</keyword>
<organism evidence="8 9">
    <name type="scientific">Sediminibacterium goheungense</name>
    <dbReference type="NCBI Taxonomy" id="1086393"/>
    <lineage>
        <taxon>Bacteria</taxon>
        <taxon>Pseudomonadati</taxon>
        <taxon>Bacteroidota</taxon>
        <taxon>Chitinophagia</taxon>
        <taxon>Chitinophagales</taxon>
        <taxon>Chitinophagaceae</taxon>
        <taxon>Sediminibacterium</taxon>
    </lineage>
</organism>
<dbReference type="AlphaFoldDB" id="A0A4R6J0X1"/>
<evidence type="ECO:0000256" key="6">
    <source>
        <dbReference type="ARBA" id="ARBA00023136"/>
    </source>
</evidence>
<evidence type="ECO:0000256" key="5">
    <source>
        <dbReference type="ARBA" id="ARBA00022989"/>
    </source>
</evidence>
<keyword evidence="4 7" id="KW-0812">Transmembrane</keyword>
<keyword evidence="7" id="KW-0813">Transport</keyword>
<evidence type="ECO:0000256" key="1">
    <source>
        <dbReference type="ARBA" id="ARBA00004162"/>
    </source>
</evidence>
<dbReference type="GO" id="GO:0005886">
    <property type="term" value="C:plasma membrane"/>
    <property type="evidence" value="ECO:0007669"/>
    <property type="project" value="UniProtKB-SubCell"/>
</dbReference>
<sequence length="215" mass="23638">MGRAKLPRKSTNIDMTAMCDVAFLLLSFFILTTKFKPAEAIAVTTPNSVAAKVAPDKDIVMITIDKDGKVFITMDEEQKKEAVCNALNSQLNLNMNVAAFKKAGFFGAPFGQMASFLALAEDQRKGDKLPGIPVLDSTDNQMVTWMRAITDAYLGSKINLLVKGDNAAKYPAFKAVIDAFKKTDQLKFQMITNPESVPTGTELWKKTMAGEKREE</sequence>
<comment type="caution">
    <text evidence="8">The sequence shown here is derived from an EMBL/GenBank/DDBJ whole genome shotgun (WGS) entry which is preliminary data.</text>
</comment>
<dbReference type="PANTHER" id="PTHR30558:SF3">
    <property type="entry name" value="BIOPOLYMER TRANSPORT PROTEIN EXBD-RELATED"/>
    <property type="match status" value="1"/>
</dbReference>
<dbReference type="Proteomes" id="UP000295741">
    <property type="component" value="Unassembled WGS sequence"/>
</dbReference>
<dbReference type="EMBL" id="SNWP01000010">
    <property type="protein sequence ID" value="TDO28862.1"/>
    <property type="molecule type" value="Genomic_DNA"/>
</dbReference>
<dbReference type="OrthoDB" id="9793581at2"/>
<comment type="subcellular location">
    <subcellularLocation>
        <location evidence="1">Cell membrane</location>
        <topology evidence="1">Single-pass membrane protein</topology>
    </subcellularLocation>
    <subcellularLocation>
        <location evidence="7">Cell membrane</location>
        <topology evidence="7">Single-pass type II membrane protein</topology>
    </subcellularLocation>
</comment>
<dbReference type="RefSeq" id="WP_133473480.1">
    <property type="nucleotide sequence ID" value="NZ_SNWP01000010.1"/>
</dbReference>
<name>A0A4R6J0X1_9BACT</name>
<keyword evidence="3" id="KW-1003">Cell membrane</keyword>
<evidence type="ECO:0000256" key="2">
    <source>
        <dbReference type="ARBA" id="ARBA00005811"/>
    </source>
</evidence>
<accession>A0A4R6J0X1</accession>
<dbReference type="GO" id="GO:0022857">
    <property type="term" value="F:transmembrane transporter activity"/>
    <property type="evidence" value="ECO:0007669"/>
    <property type="project" value="InterPro"/>
</dbReference>
<evidence type="ECO:0000256" key="4">
    <source>
        <dbReference type="ARBA" id="ARBA00022692"/>
    </source>
</evidence>
<evidence type="ECO:0000313" key="8">
    <source>
        <dbReference type="EMBL" id="TDO28862.1"/>
    </source>
</evidence>
<reference evidence="8 9" key="1">
    <citation type="submission" date="2019-03" db="EMBL/GenBank/DDBJ databases">
        <title>Genomic Encyclopedia of Archaeal and Bacterial Type Strains, Phase II (KMG-II): from individual species to whole genera.</title>
        <authorList>
            <person name="Goeker M."/>
        </authorList>
    </citation>
    <scope>NUCLEOTIDE SEQUENCE [LARGE SCALE GENOMIC DNA]</scope>
    <source>
        <strain evidence="8 9">DSM 28323</strain>
    </source>
</reference>
<evidence type="ECO:0000256" key="7">
    <source>
        <dbReference type="RuleBase" id="RU003879"/>
    </source>
</evidence>
<keyword evidence="7" id="KW-0653">Protein transport</keyword>
<dbReference type="PANTHER" id="PTHR30558">
    <property type="entry name" value="EXBD MEMBRANE COMPONENT OF PMF-DRIVEN MACROMOLECULE IMPORT SYSTEM"/>
    <property type="match status" value="1"/>
</dbReference>
<evidence type="ECO:0000256" key="3">
    <source>
        <dbReference type="ARBA" id="ARBA00022475"/>
    </source>
</evidence>
<dbReference type="GO" id="GO:0015031">
    <property type="term" value="P:protein transport"/>
    <property type="evidence" value="ECO:0007669"/>
    <property type="project" value="UniProtKB-KW"/>
</dbReference>
<protein>
    <submittedName>
        <fullName evidence="8">Outer membrane transport energization protein ExbD</fullName>
    </submittedName>
</protein>
<comment type="similarity">
    <text evidence="2 7">Belongs to the ExbD/TolR family.</text>
</comment>
<dbReference type="InterPro" id="IPR003400">
    <property type="entry name" value="ExbD"/>
</dbReference>
<keyword evidence="9" id="KW-1185">Reference proteome</keyword>
<evidence type="ECO:0000313" key="9">
    <source>
        <dbReference type="Proteomes" id="UP000295741"/>
    </source>
</evidence>